<evidence type="ECO:0000313" key="8">
    <source>
        <dbReference type="Proteomes" id="UP000054837"/>
    </source>
</evidence>
<dbReference type="AlphaFoldDB" id="A0A0W8I2R7"/>
<evidence type="ECO:0000256" key="5">
    <source>
        <dbReference type="ARBA" id="ARBA00022840"/>
    </source>
</evidence>
<dbReference type="InterPro" id="IPR013749">
    <property type="entry name" value="PM/HMP-P_kinase-1"/>
</dbReference>
<evidence type="ECO:0000259" key="6">
    <source>
        <dbReference type="Pfam" id="PF08543"/>
    </source>
</evidence>
<feature type="domain" description="Pyridoxamine kinase/Phosphomethylpyrimidine kinase" evidence="6">
    <location>
        <begin position="79"/>
        <end position="262"/>
    </location>
</feature>
<dbReference type="SUPFAM" id="SSF53613">
    <property type="entry name" value="Ribokinase-like"/>
    <property type="match status" value="1"/>
</dbReference>
<dbReference type="OrthoDB" id="9800808at2"/>
<dbReference type="EC" id="2.7.1.35" evidence="1"/>
<evidence type="ECO:0000313" key="7">
    <source>
        <dbReference type="EMBL" id="KUG51919.1"/>
    </source>
</evidence>
<keyword evidence="4 7" id="KW-0418">Kinase</keyword>
<dbReference type="GO" id="GO:0005829">
    <property type="term" value="C:cytosol"/>
    <property type="evidence" value="ECO:0007669"/>
    <property type="project" value="TreeGrafter"/>
</dbReference>
<accession>A0A0W8I2R7</accession>
<dbReference type="Proteomes" id="UP000054837">
    <property type="component" value="Unassembled WGS sequence"/>
</dbReference>
<keyword evidence="5" id="KW-0067">ATP-binding</keyword>
<proteinExistence type="predicted"/>
<gene>
    <name evidence="7" type="ORF">AVL62_08250</name>
</gene>
<keyword evidence="3" id="KW-0547">Nucleotide-binding</keyword>
<dbReference type="GO" id="GO:0009443">
    <property type="term" value="P:pyridoxal 5'-phosphate salvage"/>
    <property type="evidence" value="ECO:0007669"/>
    <property type="project" value="InterPro"/>
</dbReference>
<evidence type="ECO:0000256" key="4">
    <source>
        <dbReference type="ARBA" id="ARBA00022777"/>
    </source>
</evidence>
<dbReference type="PANTHER" id="PTHR10534:SF2">
    <property type="entry name" value="PYRIDOXAL KINASE"/>
    <property type="match status" value="1"/>
</dbReference>
<dbReference type="InterPro" id="IPR004625">
    <property type="entry name" value="PyrdxlKinase"/>
</dbReference>
<dbReference type="InterPro" id="IPR029056">
    <property type="entry name" value="Ribokinase-like"/>
</dbReference>
<dbReference type="NCBIfam" id="TIGR00687">
    <property type="entry name" value="pyridox_kin"/>
    <property type="match status" value="1"/>
</dbReference>
<dbReference type="Gene3D" id="3.40.1190.20">
    <property type="match status" value="1"/>
</dbReference>
<dbReference type="GO" id="GO:0005524">
    <property type="term" value="F:ATP binding"/>
    <property type="evidence" value="ECO:0007669"/>
    <property type="project" value="UniProtKB-KW"/>
</dbReference>
<dbReference type="NCBIfam" id="NF004398">
    <property type="entry name" value="PRK05756.1"/>
    <property type="match status" value="1"/>
</dbReference>
<dbReference type="Pfam" id="PF08543">
    <property type="entry name" value="Phos_pyr_kin"/>
    <property type="match status" value="1"/>
</dbReference>
<dbReference type="PANTHER" id="PTHR10534">
    <property type="entry name" value="PYRIDOXAL KINASE"/>
    <property type="match status" value="1"/>
</dbReference>
<dbReference type="STRING" id="767452.AVL62_08250"/>
<comment type="caution">
    <text evidence="7">The sequence shown here is derived from an EMBL/GenBank/DDBJ whole genome shotgun (WGS) entry which is preliminary data.</text>
</comment>
<evidence type="ECO:0000256" key="1">
    <source>
        <dbReference type="ARBA" id="ARBA00012104"/>
    </source>
</evidence>
<keyword evidence="2" id="KW-0808">Transferase</keyword>
<dbReference type="EMBL" id="LQBL01000031">
    <property type="protein sequence ID" value="KUG51919.1"/>
    <property type="molecule type" value="Genomic_DNA"/>
</dbReference>
<reference evidence="7 8" key="1">
    <citation type="submission" date="2015-12" db="EMBL/GenBank/DDBJ databases">
        <title>Serinicoccus chungangenesis strain CD08_5 genome sequencing and assembly.</title>
        <authorList>
            <person name="Chander A.M."/>
            <person name="Kaur G."/>
            <person name="Nair G.R."/>
            <person name="Dhawan D.K."/>
            <person name="Kochhar R.K."/>
            <person name="Mayilraj S."/>
            <person name="Bhadada S.K."/>
        </authorList>
    </citation>
    <scope>NUCLEOTIDE SEQUENCE [LARGE SCALE GENOMIC DNA]</scope>
    <source>
        <strain evidence="7 8">CD08_5</strain>
    </source>
</reference>
<sequence>MRFLSIQSHVAYGHVGNSAAVFPLQRLGHEVWPVLTVNFSNHTGYGAWGGPLIPADDVRAVVSGIEDRGVLGTADGVLSGYLGGEEIVDVVVDAVARVKAANPQATYTCDPVMGNATSGCFVAPTIPPLIRERVLPHADIITPNQFELGYMTHTEPDSLESTLESADRARELGPRTVLVTSVLRPEREAQPDGGETIEMLAVDDDGAWLVATPRLPIKANGSGDVTSAIFTAHYRESGSARTALERTAASVYELLQVTIDSGERELRLVQAQEAFVGPGREFTATQVR</sequence>
<dbReference type="GO" id="GO:0008478">
    <property type="term" value="F:pyridoxal kinase activity"/>
    <property type="evidence" value="ECO:0007669"/>
    <property type="project" value="UniProtKB-EC"/>
</dbReference>
<dbReference type="CDD" id="cd01173">
    <property type="entry name" value="pyridoxal_pyridoxamine_kinase"/>
    <property type="match status" value="1"/>
</dbReference>
<evidence type="ECO:0000256" key="3">
    <source>
        <dbReference type="ARBA" id="ARBA00022741"/>
    </source>
</evidence>
<protein>
    <recommendedName>
        <fullName evidence="1">pyridoxal kinase</fullName>
        <ecNumber evidence="1">2.7.1.35</ecNumber>
    </recommendedName>
</protein>
<organism evidence="7 8">
    <name type="scientific">Serinicoccus chungangensis</name>
    <dbReference type="NCBI Taxonomy" id="767452"/>
    <lineage>
        <taxon>Bacteria</taxon>
        <taxon>Bacillati</taxon>
        <taxon>Actinomycetota</taxon>
        <taxon>Actinomycetes</taxon>
        <taxon>Micrococcales</taxon>
        <taxon>Ornithinimicrobiaceae</taxon>
        <taxon>Serinicoccus</taxon>
    </lineage>
</organism>
<keyword evidence="8" id="KW-1185">Reference proteome</keyword>
<evidence type="ECO:0000256" key="2">
    <source>
        <dbReference type="ARBA" id="ARBA00022679"/>
    </source>
</evidence>
<dbReference type="RefSeq" id="WP_058892214.1">
    <property type="nucleotide sequence ID" value="NZ_LQBL01000031.1"/>
</dbReference>
<name>A0A0W8I2R7_9MICO</name>